<organism evidence="1 2">
    <name type="scientific">Oidiodendron maius (strain Zn)</name>
    <dbReference type="NCBI Taxonomy" id="913774"/>
    <lineage>
        <taxon>Eukaryota</taxon>
        <taxon>Fungi</taxon>
        <taxon>Dikarya</taxon>
        <taxon>Ascomycota</taxon>
        <taxon>Pezizomycotina</taxon>
        <taxon>Leotiomycetes</taxon>
        <taxon>Leotiomycetes incertae sedis</taxon>
        <taxon>Myxotrichaceae</taxon>
        <taxon>Oidiodendron</taxon>
    </lineage>
</organism>
<dbReference type="AlphaFoldDB" id="A0A0C3D3P3"/>
<evidence type="ECO:0000313" key="1">
    <source>
        <dbReference type="EMBL" id="KIN05894.1"/>
    </source>
</evidence>
<proteinExistence type="predicted"/>
<reference evidence="1 2" key="1">
    <citation type="submission" date="2014-04" db="EMBL/GenBank/DDBJ databases">
        <authorList>
            <consortium name="DOE Joint Genome Institute"/>
            <person name="Kuo A."/>
            <person name="Martino E."/>
            <person name="Perotto S."/>
            <person name="Kohler A."/>
            <person name="Nagy L.G."/>
            <person name="Floudas D."/>
            <person name="Copeland A."/>
            <person name="Barry K.W."/>
            <person name="Cichocki N."/>
            <person name="Veneault-Fourrey C."/>
            <person name="LaButti K."/>
            <person name="Lindquist E.A."/>
            <person name="Lipzen A."/>
            <person name="Lundell T."/>
            <person name="Morin E."/>
            <person name="Murat C."/>
            <person name="Sun H."/>
            <person name="Tunlid A."/>
            <person name="Henrissat B."/>
            <person name="Grigoriev I.V."/>
            <person name="Hibbett D.S."/>
            <person name="Martin F."/>
            <person name="Nordberg H.P."/>
            <person name="Cantor M.N."/>
            <person name="Hua S.X."/>
        </authorList>
    </citation>
    <scope>NUCLEOTIDE SEQUENCE [LARGE SCALE GENOMIC DNA]</scope>
    <source>
        <strain evidence="1 2">Zn</strain>
    </source>
</reference>
<dbReference type="Proteomes" id="UP000054321">
    <property type="component" value="Unassembled WGS sequence"/>
</dbReference>
<gene>
    <name evidence="1" type="ORF">OIDMADRAFT_176030</name>
</gene>
<keyword evidence="2" id="KW-1185">Reference proteome</keyword>
<evidence type="ECO:0000313" key="2">
    <source>
        <dbReference type="Proteomes" id="UP000054321"/>
    </source>
</evidence>
<name>A0A0C3D3P3_OIDMZ</name>
<dbReference type="InParanoid" id="A0A0C3D3P3"/>
<dbReference type="EMBL" id="KN832871">
    <property type="protein sequence ID" value="KIN05894.1"/>
    <property type="molecule type" value="Genomic_DNA"/>
</dbReference>
<sequence>MQTTGRSSDLIGQRGQEWRADQTSALFATSGWKVTMLWELGTGTGLVSWGTTCTLPPVPRFVLLQTAEAVRLAVGRMALFPRDASHCGGSAVSHQSWCRPSKGRAVAAMLTPTDTPPRLKRFATRKETGDSAQQTWSLELHHPPLQPGPKRGQPALLQVPARRPSVCINI</sequence>
<accession>A0A0C3D3P3</accession>
<protein>
    <submittedName>
        <fullName evidence="1">Uncharacterized protein</fullName>
    </submittedName>
</protein>
<dbReference type="HOGENOM" id="CLU_1571117_0_0_1"/>
<reference evidence="2" key="2">
    <citation type="submission" date="2015-01" db="EMBL/GenBank/DDBJ databases">
        <title>Evolutionary Origins and Diversification of the Mycorrhizal Mutualists.</title>
        <authorList>
            <consortium name="DOE Joint Genome Institute"/>
            <consortium name="Mycorrhizal Genomics Consortium"/>
            <person name="Kohler A."/>
            <person name="Kuo A."/>
            <person name="Nagy L.G."/>
            <person name="Floudas D."/>
            <person name="Copeland A."/>
            <person name="Barry K.W."/>
            <person name="Cichocki N."/>
            <person name="Veneault-Fourrey C."/>
            <person name="LaButti K."/>
            <person name="Lindquist E.A."/>
            <person name="Lipzen A."/>
            <person name="Lundell T."/>
            <person name="Morin E."/>
            <person name="Murat C."/>
            <person name="Riley R."/>
            <person name="Ohm R."/>
            <person name="Sun H."/>
            <person name="Tunlid A."/>
            <person name="Henrissat B."/>
            <person name="Grigoriev I.V."/>
            <person name="Hibbett D.S."/>
            <person name="Martin F."/>
        </authorList>
    </citation>
    <scope>NUCLEOTIDE SEQUENCE [LARGE SCALE GENOMIC DNA]</scope>
    <source>
        <strain evidence="2">Zn</strain>
    </source>
</reference>